<keyword evidence="1" id="KW-0732">Signal</keyword>
<dbReference type="Proteomes" id="UP000198703">
    <property type="component" value="Unassembled WGS sequence"/>
</dbReference>
<protein>
    <recommendedName>
        <fullName evidence="4">Molybdopterin-guanine dinucleotide biosynthesis protein A</fullName>
    </recommendedName>
</protein>
<accession>A0A1H3VNJ8</accession>
<reference evidence="2 3" key="1">
    <citation type="submission" date="2016-10" db="EMBL/GenBank/DDBJ databases">
        <authorList>
            <person name="de Groot N.N."/>
        </authorList>
    </citation>
    <scope>NUCLEOTIDE SEQUENCE [LARGE SCALE GENOMIC DNA]</scope>
    <source>
        <strain evidence="2 3">DSM 15345</strain>
    </source>
</reference>
<evidence type="ECO:0000256" key="1">
    <source>
        <dbReference type="SAM" id="SignalP"/>
    </source>
</evidence>
<feature type="signal peptide" evidence="1">
    <location>
        <begin position="1"/>
        <end position="18"/>
    </location>
</feature>
<evidence type="ECO:0000313" key="3">
    <source>
        <dbReference type="Proteomes" id="UP000198703"/>
    </source>
</evidence>
<keyword evidence="3" id="KW-1185">Reference proteome</keyword>
<gene>
    <name evidence="2" type="ORF">SAMN05444370_101222</name>
</gene>
<dbReference type="EMBL" id="FNQM01000001">
    <property type="protein sequence ID" value="SDZ76271.1"/>
    <property type="molecule type" value="Genomic_DNA"/>
</dbReference>
<evidence type="ECO:0008006" key="4">
    <source>
        <dbReference type="Google" id="ProtNLM"/>
    </source>
</evidence>
<sequence length="153" mass="17199">MRLISLMFAALIAVAAHADDEEGYYYPPVTTSEVFERTLAEAPAADRAVRIGFVTQVTRQQLEHPTPPRFAVFAKGEQAQEMIVIALDRDVFSTLYRARAVMAQLSAPARTTEFFVRNAVSDRATFYDMVKLMGFATLTLSDGETWSHRVTFR</sequence>
<proteinExistence type="predicted"/>
<organism evidence="2 3">
    <name type="scientific">Rubrimonas cliftonensis</name>
    <dbReference type="NCBI Taxonomy" id="89524"/>
    <lineage>
        <taxon>Bacteria</taxon>
        <taxon>Pseudomonadati</taxon>
        <taxon>Pseudomonadota</taxon>
        <taxon>Alphaproteobacteria</taxon>
        <taxon>Rhodobacterales</taxon>
        <taxon>Paracoccaceae</taxon>
        <taxon>Rubrimonas</taxon>
    </lineage>
</organism>
<evidence type="ECO:0000313" key="2">
    <source>
        <dbReference type="EMBL" id="SDZ76271.1"/>
    </source>
</evidence>
<dbReference type="RefSeq" id="WP_093247630.1">
    <property type="nucleotide sequence ID" value="NZ_FNQM01000001.1"/>
</dbReference>
<dbReference type="OrthoDB" id="7678469at2"/>
<feature type="chain" id="PRO_5011696665" description="Molybdopterin-guanine dinucleotide biosynthesis protein A" evidence="1">
    <location>
        <begin position="19"/>
        <end position="153"/>
    </location>
</feature>
<name>A0A1H3VNJ8_9RHOB</name>
<dbReference type="AlphaFoldDB" id="A0A1H3VNJ8"/>